<evidence type="ECO:0000256" key="7">
    <source>
        <dbReference type="ARBA" id="ARBA00023180"/>
    </source>
</evidence>
<dbReference type="Gene3D" id="3.40.50.300">
    <property type="entry name" value="P-loop containing nucleotide triphosphate hydrolases"/>
    <property type="match status" value="1"/>
</dbReference>
<dbReference type="InterPro" id="IPR018011">
    <property type="entry name" value="Carb_sulfotrans_8-10"/>
</dbReference>
<dbReference type="InterPro" id="IPR027417">
    <property type="entry name" value="P-loop_NTPase"/>
</dbReference>
<accession>A0A851GHY1</accession>
<evidence type="ECO:0000256" key="1">
    <source>
        <dbReference type="ARBA" id="ARBA00004323"/>
    </source>
</evidence>
<dbReference type="GO" id="GO:0016051">
    <property type="term" value="P:carbohydrate biosynthetic process"/>
    <property type="evidence" value="ECO:0007669"/>
    <property type="project" value="InterPro"/>
</dbReference>
<dbReference type="SUPFAM" id="SSF52540">
    <property type="entry name" value="P-loop containing nucleoside triphosphate hydrolases"/>
    <property type="match status" value="1"/>
</dbReference>
<dbReference type="PANTHER" id="PTHR12137">
    <property type="entry name" value="CARBOHYDRATE SULFOTRANSFERASE"/>
    <property type="match status" value="1"/>
</dbReference>
<sequence length="233" mass="27511">MKEIIRVARWRVGKKIGSRSMMEKVAPHYYQYAKERIACDCSKCKCPAQSACSYSFVYIDERSKLMYFDVPKAASTTIRKAFFKNKAMASLRNPRKELDQYYKFTFVRNPWDRMVSNWKMFTTQPSRMKQLEVMTNADLSDFESFVSFAIDCPNHHWQPQALFTPEPLDFVGKLESFDEDMNRLLSHLGRTPLALGKQNSTRRKGYRDYYSPTLVEVVADYYRRDIESFGYEF</sequence>
<keyword evidence="7" id="KW-0325">Glycoprotein</keyword>
<evidence type="ECO:0000256" key="5">
    <source>
        <dbReference type="ARBA" id="ARBA00023034"/>
    </source>
</evidence>
<dbReference type="RefSeq" id="WP_178933617.1">
    <property type="nucleotide sequence ID" value="NZ_JACBAZ010000006.1"/>
</dbReference>
<keyword evidence="3" id="KW-0812">Transmembrane</keyword>
<evidence type="ECO:0000256" key="4">
    <source>
        <dbReference type="ARBA" id="ARBA00022989"/>
    </source>
</evidence>
<keyword evidence="4" id="KW-1133">Transmembrane helix</keyword>
<comment type="subcellular location">
    <subcellularLocation>
        <location evidence="1">Golgi apparatus membrane</location>
        <topology evidence="1">Single-pass type II membrane protein</topology>
    </subcellularLocation>
</comment>
<keyword evidence="5" id="KW-0333">Golgi apparatus</keyword>
<dbReference type="AlphaFoldDB" id="A0A851GHY1"/>
<keyword evidence="9" id="KW-1185">Reference proteome</keyword>
<evidence type="ECO:0000256" key="6">
    <source>
        <dbReference type="ARBA" id="ARBA00023136"/>
    </source>
</evidence>
<reference evidence="8 9" key="1">
    <citation type="submission" date="2020-07" db="EMBL/GenBank/DDBJ databases">
        <title>Roseicoccus Jingziensis gen. nov., sp. nov., isolated from coastal seawater.</title>
        <authorList>
            <person name="Feng X."/>
        </authorList>
    </citation>
    <scope>NUCLEOTIDE SEQUENCE [LARGE SCALE GENOMIC DNA]</scope>
    <source>
        <strain evidence="8 9">N1E253</strain>
    </source>
</reference>
<evidence type="ECO:0000313" key="9">
    <source>
        <dbReference type="Proteomes" id="UP000557872"/>
    </source>
</evidence>
<gene>
    <name evidence="8" type="ORF">HW115_14395</name>
</gene>
<organism evidence="8 9">
    <name type="scientific">Oceaniferula marina</name>
    <dbReference type="NCBI Taxonomy" id="2748318"/>
    <lineage>
        <taxon>Bacteria</taxon>
        <taxon>Pseudomonadati</taxon>
        <taxon>Verrucomicrobiota</taxon>
        <taxon>Verrucomicrobiia</taxon>
        <taxon>Verrucomicrobiales</taxon>
        <taxon>Verrucomicrobiaceae</taxon>
        <taxon>Oceaniferula</taxon>
    </lineage>
</organism>
<keyword evidence="2 8" id="KW-0808">Transferase</keyword>
<dbReference type="InterPro" id="IPR005331">
    <property type="entry name" value="Sulfotransferase"/>
</dbReference>
<dbReference type="Pfam" id="PF03567">
    <property type="entry name" value="Sulfotransfer_2"/>
    <property type="match status" value="1"/>
</dbReference>
<keyword evidence="6" id="KW-0472">Membrane</keyword>
<protein>
    <submittedName>
        <fullName evidence="8">Sulfotransferase family 2 domain-containing protein</fullName>
    </submittedName>
</protein>
<dbReference type="GO" id="GO:0016020">
    <property type="term" value="C:membrane"/>
    <property type="evidence" value="ECO:0007669"/>
    <property type="project" value="InterPro"/>
</dbReference>
<dbReference type="GO" id="GO:0008146">
    <property type="term" value="F:sulfotransferase activity"/>
    <property type="evidence" value="ECO:0007669"/>
    <property type="project" value="InterPro"/>
</dbReference>
<name>A0A851GHY1_9BACT</name>
<dbReference type="EMBL" id="JACBAZ010000006">
    <property type="protein sequence ID" value="NWK56809.1"/>
    <property type="molecule type" value="Genomic_DNA"/>
</dbReference>
<evidence type="ECO:0000256" key="3">
    <source>
        <dbReference type="ARBA" id="ARBA00022692"/>
    </source>
</evidence>
<dbReference type="PANTHER" id="PTHR12137:SF54">
    <property type="entry name" value="CARBOHYDRATE SULFOTRANSFERASE"/>
    <property type="match status" value="1"/>
</dbReference>
<evidence type="ECO:0000313" key="8">
    <source>
        <dbReference type="EMBL" id="NWK56809.1"/>
    </source>
</evidence>
<comment type="caution">
    <text evidence="8">The sequence shown here is derived from an EMBL/GenBank/DDBJ whole genome shotgun (WGS) entry which is preliminary data.</text>
</comment>
<dbReference type="Proteomes" id="UP000557872">
    <property type="component" value="Unassembled WGS sequence"/>
</dbReference>
<proteinExistence type="predicted"/>
<evidence type="ECO:0000256" key="2">
    <source>
        <dbReference type="ARBA" id="ARBA00022679"/>
    </source>
</evidence>